<dbReference type="AlphaFoldDB" id="A0A3M7T8Y2"/>
<keyword evidence="1" id="KW-0812">Transmembrane</keyword>
<dbReference type="EMBL" id="REGN01000096">
    <property type="protein sequence ID" value="RNA44516.1"/>
    <property type="molecule type" value="Genomic_DNA"/>
</dbReference>
<keyword evidence="3" id="KW-1185">Reference proteome</keyword>
<organism evidence="2 3">
    <name type="scientific">Brachionus plicatilis</name>
    <name type="common">Marine rotifer</name>
    <name type="synonym">Brachionus muelleri</name>
    <dbReference type="NCBI Taxonomy" id="10195"/>
    <lineage>
        <taxon>Eukaryota</taxon>
        <taxon>Metazoa</taxon>
        <taxon>Spiralia</taxon>
        <taxon>Gnathifera</taxon>
        <taxon>Rotifera</taxon>
        <taxon>Eurotatoria</taxon>
        <taxon>Monogononta</taxon>
        <taxon>Pseudotrocha</taxon>
        <taxon>Ploima</taxon>
        <taxon>Brachionidae</taxon>
        <taxon>Brachionus</taxon>
    </lineage>
</organism>
<name>A0A3M7T8Y2_BRAPC</name>
<keyword evidence="1" id="KW-0472">Membrane</keyword>
<dbReference type="Proteomes" id="UP000276133">
    <property type="component" value="Unassembled WGS sequence"/>
</dbReference>
<evidence type="ECO:0000256" key="1">
    <source>
        <dbReference type="SAM" id="Phobius"/>
    </source>
</evidence>
<accession>A0A3M7T8Y2</accession>
<comment type="caution">
    <text evidence="2">The sequence shown here is derived from an EMBL/GenBank/DDBJ whole genome shotgun (WGS) entry which is preliminary data.</text>
</comment>
<gene>
    <name evidence="2" type="ORF">BpHYR1_051254</name>
</gene>
<feature type="transmembrane region" description="Helical" evidence="1">
    <location>
        <begin position="6"/>
        <end position="23"/>
    </location>
</feature>
<reference evidence="2 3" key="1">
    <citation type="journal article" date="2018" name="Sci. Rep.">
        <title>Genomic signatures of local adaptation to the degree of environmental predictability in rotifers.</title>
        <authorList>
            <person name="Franch-Gras L."/>
            <person name="Hahn C."/>
            <person name="Garcia-Roger E.M."/>
            <person name="Carmona M.J."/>
            <person name="Serra M."/>
            <person name="Gomez A."/>
        </authorList>
    </citation>
    <scope>NUCLEOTIDE SEQUENCE [LARGE SCALE GENOMIC DNA]</scope>
    <source>
        <strain evidence="2">HYR1</strain>
    </source>
</reference>
<sequence length="83" mass="9596">MTWTFFWDFLTTLTMTHFNLIILSRCSYLKILKELVEKISIKVNNILFVNWTYLRYGPKAGCLAYGAALTNENKNNPCKDLAG</sequence>
<keyword evidence="1" id="KW-1133">Transmembrane helix</keyword>
<proteinExistence type="predicted"/>
<evidence type="ECO:0000313" key="3">
    <source>
        <dbReference type="Proteomes" id="UP000276133"/>
    </source>
</evidence>
<evidence type="ECO:0000313" key="2">
    <source>
        <dbReference type="EMBL" id="RNA44516.1"/>
    </source>
</evidence>
<protein>
    <submittedName>
        <fullName evidence="2">Uncharacterized protein</fullName>
    </submittedName>
</protein>